<dbReference type="VEuPathDB" id="FungiDB:ATCC64974_45000"/>
<keyword evidence="1" id="KW-0808">Transferase</keyword>
<comment type="caution">
    <text evidence="1">The sequence shown here is derived from an EMBL/GenBank/DDBJ whole genome shotgun (WGS) entry which is preliminary data.</text>
</comment>
<dbReference type="VEuPathDB" id="FungiDB:M747DRAFT_345065"/>
<sequence length="112" mass="12966">MPSRRHIVDALEDAGVSVPEGVLPPSRELTPAQHLRKKELRDELAMRQEAEKLKRSIVQEKEEMWAARKLWHEEQMKACLEAMEEDLVPARKDVDEEDVSIKKVVKELKSLV</sequence>
<dbReference type="GO" id="GO:0016740">
    <property type="term" value="F:transferase activity"/>
    <property type="evidence" value="ECO:0007669"/>
    <property type="project" value="UniProtKB-KW"/>
</dbReference>
<protein>
    <submittedName>
        <fullName evidence="1">Aromatic prenyltransferase, DMATS type family protein</fullName>
    </submittedName>
</protein>
<dbReference type="EMBL" id="NKJJ02000007">
    <property type="protein sequence ID" value="TPR07833.1"/>
    <property type="molecule type" value="Genomic_DNA"/>
</dbReference>
<accession>A0A505I6W9</accession>
<proteinExistence type="predicted"/>
<reference evidence="2" key="1">
    <citation type="submission" date="2018-10" db="EMBL/GenBank/DDBJ databases">
        <title>FDA dAtabase for Regulatory Grade micrObial Sequences (FDA-ARGOS): Supporting development and validation of Infectious Disease Dx tests.</title>
        <authorList>
            <person name="Kerrigan L."/>
            <person name="Tallon L."/>
            <person name="Sadzewicz L."/>
            <person name="Sengamalay N."/>
            <person name="Ott S."/>
            <person name="Godinez A."/>
            <person name="Nagaraj S."/>
            <person name="Vavikolanu K."/>
            <person name="Nadendla S."/>
            <person name="George J."/>
            <person name="Sichtig H."/>
        </authorList>
    </citation>
    <scope>NUCLEOTIDE SEQUENCE [LARGE SCALE GENOMIC DNA]</scope>
    <source>
        <strain evidence="2">FDAARGOS_311</strain>
    </source>
</reference>
<dbReference type="Proteomes" id="UP000197666">
    <property type="component" value="Unassembled WGS sequence"/>
</dbReference>
<dbReference type="VEuPathDB" id="FungiDB:An07g02580"/>
<name>A0A505I6W9_ASPNG</name>
<evidence type="ECO:0000313" key="2">
    <source>
        <dbReference type="Proteomes" id="UP000197666"/>
    </source>
</evidence>
<organism evidence="1 2">
    <name type="scientific">Aspergillus niger</name>
    <dbReference type="NCBI Taxonomy" id="5061"/>
    <lineage>
        <taxon>Eukaryota</taxon>
        <taxon>Fungi</taxon>
        <taxon>Dikarya</taxon>
        <taxon>Ascomycota</taxon>
        <taxon>Pezizomycotina</taxon>
        <taxon>Eurotiomycetes</taxon>
        <taxon>Eurotiomycetidae</taxon>
        <taxon>Eurotiales</taxon>
        <taxon>Aspergillaceae</taxon>
        <taxon>Aspergillus</taxon>
        <taxon>Aspergillus subgen. Circumdati</taxon>
    </lineage>
</organism>
<evidence type="ECO:0000313" key="1">
    <source>
        <dbReference type="EMBL" id="TPR07833.1"/>
    </source>
</evidence>
<dbReference type="VEuPathDB" id="FungiDB:ASPNIDRAFT2_40108"/>
<dbReference type="AlphaFoldDB" id="A0A505I6W9"/>
<gene>
    <name evidence="1" type="ORF">CAN33_0015815</name>
</gene>